<evidence type="ECO:0000256" key="4">
    <source>
        <dbReference type="ARBA" id="ARBA00022827"/>
    </source>
</evidence>
<dbReference type="SUPFAM" id="SSF55424">
    <property type="entry name" value="FAD/NAD-linked reductases, dimerisation (C-terminal) domain"/>
    <property type="match status" value="1"/>
</dbReference>
<evidence type="ECO:0000259" key="7">
    <source>
        <dbReference type="Pfam" id="PF02852"/>
    </source>
</evidence>
<dbReference type="EMBL" id="MFYX01000139">
    <property type="protein sequence ID" value="OGK00846.1"/>
    <property type="molecule type" value="Genomic_DNA"/>
</dbReference>
<dbReference type="PANTHER" id="PTHR43429:SF1">
    <property type="entry name" value="NAD(P)H SULFUR OXIDOREDUCTASE (COA-DEPENDENT)"/>
    <property type="match status" value="1"/>
</dbReference>
<evidence type="ECO:0000259" key="8">
    <source>
        <dbReference type="Pfam" id="PF07992"/>
    </source>
</evidence>
<dbReference type="Pfam" id="PF02852">
    <property type="entry name" value="Pyr_redox_dim"/>
    <property type="match status" value="1"/>
</dbReference>
<gene>
    <name evidence="9" type="ORF">A2519_07920</name>
</gene>
<protein>
    <submittedName>
        <fullName evidence="9">Pyridine nucleotide-disulfide oxidoreductase</fullName>
    </submittedName>
</protein>
<evidence type="ECO:0000313" key="9">
    <source>
        <dbReference type="EMBL" id="OGK00846.1"/>
    </source>
</evidence>
<reference evidence="9 10" key="1">
    <citation type="journal article" date="2016" name="Nat. Commun.">
        <title>Thousands of microbial genomes shed light on interconnected biogeochemical processes in an aquifer system.</title>
        <authorList>
            <person name="Anantharaman K."/>
            <person name="Brown C.T."/>
            <person name="Hug L.A."/>
            <person name="Sharon I."/>
            <person name="Castelle C.J."/>
            <person name="Probst A.J."/>
            <person name="Thomas B.C."/>
            <person name="Singh A."/>
            <person name="Wilkins M.J."/>
            <person name="Karaoz U."/>
            <person name="Brodie E.L."/>
            <person name="Williams K.H."/>
            <person name="Hubbard S.S."/>
            <person name="Banfield J.F."/>
        </authorList>
    </citation>
    <scope>NUCLEOTIDE SEQUENCE [LARGE SCALE GENOMIC DNA]</scope>
</reference>
<keyword evidence="6" id="KW-0676">Redox-active center</keyword>
<accession>A0A1F7F2W2</accession>
<dbReference type="GO" id="GO:0016491">
    <property type="term" value="F:oxidoreductase activity"/>
    <property type="evidence" value="ECO:0007669"/>
    <property type="project" value="UniProtKB-KW"/>
</dbReference>
<dbReference type="InterPro" id="IPR036188">
    <property type="entry name" value="FAD/NAD-bd_sf"/>
</dbReference>
<evidence type="ECO:0000256" key="1">
    <source>
        <dbReference type="ARBA" id="ARBA00001974"/>
    </source>
</evidence>
<evidence type="ECO:0000256" key="5">
    <source>
        <dbReference type="ARBA" id="ARBA00023002"/>
    </source>
</evidence>
<sequence>MKKADVVVIGGSAAGVCAAITAKRHYPEKSVMVIRCEEKVLIPCGIPYIFGTLGTSEKNLIPNAILEKNNIQLVIDIADSIDAASRTVALHSGESVQYEKLIIATGSKPIVPPIPGVEKKNIIAIEKDVDLLQGVLRDLKIITDLVIVGCGFIGVEFAEECKKGNPQLRISIVEMMRHCLQLVYDNEFCQKAEQALAAQGVSLVLDEKVEAFTGNEKVSGVRMKSGKEIKADMVILGIGASANAELAEKAGLELGPCKAVQVNRYMQTSDPHIFACGDCTEKVSFFDGKPSSMKLASIATMEARIAGANLFSSSRMNMGVIGVFSTVLGNAAFAAAGLTEEQAKKLGYNIVIGESEAVNRHPGDMPGAENMKVKLIFEAGTQVILGGQIYGAKSGGELINAISAFVHQRMTVNDLATFQLGTHPALTASPIVYQLVNAAEMAIKNLKSKKG</sequence>
<dbReference type="AlphaFoldDB" id="A0A1F7F2W2"/>
<dbReference type="InterPro" id="IPR016156">
    <property type="entry name" value="FAD/NAD-linked_Rdtase_dimer_sf"/>
</dbReference>
<dbReference type="InterPro" id="IPR004099">
    <property type="entry name" value="Pyr_nucl-diS_OxRdtase_dimer"/>
</dbReference>
<dbReference type="SUPFAM" id="SSF51905">
    <property type="entry name" value="FAD/NAD(P)-binding domain"/>
    <property type="match status" value="1"/>
</dbReference>
<evidence type="ECO:0000256" key="3">
    <source>
        <dbReference type="ARBA" id="ARBA00022630"/>
    </source>
</evidence>
<dbReference type="PRINTS" id="PR00368">
    <property type="entry name" value="FADPNR"/>
</dbReference>
<dbReference type="Proteomes" id="UP000179243">
    <property type="component" value="Unassembled WGS sequence"/>
</dbReference>
<organism evidence="9 10">
    <name type="scientific">Candidatus Raymondbacteria bacterium RIFOXYD12_FULL_49_13</name>
    <dbReference type="NCBI Taxonomy" id="1817890"/>
    <lineage>
        <taxon>Bacteria</taxon>
        <taxon>Raymondiibacteriota</taxon>
    </lineage>
</organism>
<evidence type="ECO:0000313" key="10">
    <source>
        <dbReference type="Proteomes" id="UP000179243"/>
    </source>
</evidence>
<comment type="cofactor">
    <cofactor evidence="1">
        <name>FAD</name>
        <dbReference type="ChEBI" id="CHEBI:57692"/>
    </cofactor>
</comment>
<dbReference type="PANTHER" id="PTHR43429">
    <property type="entry name" value="PYRIDINE NUCLEOTIDE-DISULFIDE OXIDOREDUCTASE DOMAIN-CONTAINING"/>
    <property type="match status" value="1"/>
</dbReference>
<dbReference type="InterPro" id="IPR023753">
    <property type="entry name" value="FAD/NAD-binding_dom"/>
</dbReference>
<evidence type="ECO:0000256" key="6">
    <source>
        <dbReference type="ARBA" id="ARBA00023284"/>
    </source>
</evidence>
<name>A0A1F7F2W2_UNCRA</name>
<dbReference type="InterPro" id="IPR050260">
    <property type="entry name" value="FAD-bd_OxRdtase"/>
</dbReference>
<keyword evidence="4" id="KW-0274">FAD</keyword>
<dbReference type="Pfam" id="PF07992">
    <property type="entry name" value="Pyr_redox_2"/>
    <property type="match status" value="1"/>
</dbReference>
<keyword evidence="3" id="KW-0285">Flavoprotein</keyword>
<keyword evidence="5" id="KW-0560">Oxidoreductase</keyword>
<dbReference type="PRINTS" id="PR00411">
    <property type="entry name" value="PNDRDTASEI"/>
</dbReference>
<feature type="domain" description="Pyridine nucleotide-disulphide oxidoreductase dimerisation" evidence="7">
    <location>
        <begin position="325"/>
        <end position="427"/>
    </location>
</feature>
<comment type="caution">
    <text evidence="9">The sequence shown here is derived from an EMBL/GenBank/DDBJ whole genome shotgun (WGS) entry which is preliminary data.</text>
</comment>
<feature type="domain" description="FAD/NAD(P)-binding" evidence="8">
    <location>
        <begin position="5"/>
        <end position="303"/>
    </location>
</feature>
<evidence type="ECO:0000256" key="2">
    <source>
        <dbReference type="ARBA" id="ARBA00009130"/>
    </source>
</evidence>
<dbReference type="Gene3D" id="3.50.50.60">
    <property type="entry name" value="FAD/NAD(P)-binding domain"/>
    <property type="match status" value="2"/>
</dbReference>
<proteinExistence type="inferred from homology"/>
<comment type="similarity">
    <text evidence="2">Belongs to the class-III pyridine nucleotide-disulfide oxidoreductase family.</text>
</comment>